<proteinExistence type="predicted"/>
<evidence type="ECO:0000313" key="2">
    <source>
        <dbReference type="Proteomes" id="UP000054404"/>
    </source>
</evidence>
<name>A0A0W1KLN7_9ACTO</name>
<comment type="caution">
    <text evidence="1">The sequence shown here is derived from an EMBL/GenBank/DDBJ whole genome shotgun (WGS) entry which is preliminary data.</text>
</comment>
<dbReference type="OrthoDB" id="8479889at2"/>
<gene>
    <name evidence="1" type="ORF">AQZ59_00185</name>
</gene>
<dbReference type="RefSeq" id="WP_062612281.1">
    <property type="nucleotide sequence ID" value="NZ_CALTZF010000001.1"/>
</dbReference>
<dbReference type="EMBL" id="LNIZ01000001">
    <property type="protein sequence ID" value="KTF04882.1"/>
    <property type="molecule type" value="Genomic_DNA"/>
</dbReference>
<accession>A0A0W1KLN7</accession>
<dbReference type="Proteomes" id="UP000054404">
    <property type="component" value="Unassembled WGS sequence"/>
</dbReference>
<dbReference type="PATRIC" id="fig|59561.3.peg.184"/>
<organism evidence="1 2">
    <name type="scientific">Trueperella bernardiae</name>
    <dbReference type="NCBI Taxonomy" id="59561"/>
    <lineage>
        <taxon>Bacteria</taxon>
        <taxon>Bacillati</taxon>
        <taxon>Actinomycetota</taxon>
        <taxon>Actinomycetes</taxon>
        <taxon>Actinomycetales</taxon>
        <taxon>Actinomycetaceae</taxon>
        <taxon>Trueperella</taxon>
    </lineage>
</organism>
<dbReference type="InterPro" id="IPR025445">
    <property type="entry name" value="DUF4191"/>
</dbReference>
<sequence length="230" mass="25600">MTKKNKPKKKRWWSYVADAYRVAKKTYPWTAWALLAGFVVGVVLGLLGGLATRFWWVWVPLSIFMGVVLALLVLTQLVRRASYAQIDGMPGASAAVLGQIKRGWVIEQEPVRFNARTQDMLFRAIGRPGIVLISEGPADRVDRLIQDEKKAIKRVAPSVPVEVIKVGNGAGQVPIAKLERHLKKLPKKISHQEVAAVTARMKAIQTNALPIPKGIDPFNARPDRRAMRGR</sequence>
<dbReference type="Pfam" id="PF13829">
    <property type="entry name" value="DUF4191"/>
    <property type="match status" value="1"/>
</dbReference>
<reference evidence="1 2" key="1">
    <citation type="submission" date="2015-11" db="EMBL/GenBank/DDBJ databases">
        <title>Draft Genome Sequence of the Type Strain Trueperella bernardiae LCDC 89-0504T, Isolated from Blood Culture.</title>
        <authorList>
            <person name="Bernier A.-M."/>
            <person name="Bernard K."/>
        </authorList>
    </citation>
    <scope>NUCLEOTIDE SEQUENCE [LARGE SCALE GENOMIC DNA]</scope>
    <source>
        <strain evidence="1 2">LCDC 89-0504</strain>
    </source>
</reference>
<evidence type="ECO:0000313" key="1">
    <source>
        <dbReference type="EMBL" id="KTF04882.1"/>
    </source>
</evidence>
<dbReference type="STRING" id="59561.AQZ59_00185"/>
<protein>
    <submittedName>
        <fullName evidence="1">Uncharacterized protein</fullName>
    </submittedName>
</protein>
<keyword evidence="2" id="KW-1185">Reference proteome</keyword>
<dbReference type="AlphaFoldDB" id="A0A0W1KLN7"/>